<reference evidence="2 3" key="1">
    <citation type="journal article" date="2018" name="Evol. Lett.">
        <title>Horizontal gene cluster transfer increased hallucinogenic mushroom diversity.</title>
        <authorList>
            <person name="Reynolds H.T."/>
            <person name="Vijayakumar V."/>
            <person name="Gluck-Thaler E."/>
            <person name="Korotkin H.B."/>
            <person name="Matheny P.B."/>
            <person name="Slot J.C."/>
        </authorList>
    </citation>
    <scope>NUCLEOTIDE SEQUENCE [LARGE SCALE GENOMIC DNA]</scope>
    <source>
        <strain evidence="2 3">2629</strain>
    </source>
</reference>
<organism evidence="2 3">
    <name type="scientific">Panaeolus cyanescens</name>
    <dbReference type="NCBI Taxonomy" id="181874"/>
    <lineage>
        <taxon>Eukaryota</taxon>
        <taxon>Fungi</taxon>
        <taxon>Dikarya</taxon>
        <taxon>Basidiomycota</taxon>
        <taxon>Agaricomycotina</taxon>
        <taxon>Agaricomycetes</taxon>
        <taxon>Agaricomycetidae</taxon>
        <taxon>Agaricales</taxon>
        <taxon>Agaricineae</taxon>
        <taxon>Galeropsidaceae</taxon>
        <taxon>Panaeolus</taxon>
    </lineage>
</organism>
<dbReference type="InterPro" id="IPR036047">
    <property type="entry name" value="F-box-like_dom_sf"/>
</dbReference>
<proteinExistence type="predicted"/>
<dbReference type="AlphaFoldDB" id="A0A409WW92"/>
<dbReference type="SUPFAM" id="SSF81383">
    <property type="entry name" value="F-box domain"/>
    <property type="match status" value="1"/>
</dbReference>
<sequence length="489" mass="54895">MLFTDISPDVLLRISILLDPQDLISLRKTCQTLSSLSHEKTLWLQLADRLCTENLLFPSVFPLHNLGSAVLEDIATHPVRWEKLMLQQREITPVSVRRISTPSAFGYYNFLVPGGRFLFSSYESPPRLVLLDLCSENPAMPIATLVIKSDASFNFIPSPSKRTLSVSVHTPIYTPAIRYLIHVYDISPYENDCQFTKVASSDPRIACPSSGPIALSPDTMVFTQDCQLTTIWKYRTDEWMRCTVSSRAVFKVFLLHDSIILMHPNTLSVCLIPTTNYVSRLQALQSPPAVELRILYEREFSPPQYPGCKQAIDDWYSGSRHQTMTVVQISNPPSMPDDMVLFHFYNIEHDEDLSSLSSSSSREARIPPNQSWATVQAHRDRSSSVFRWIPCNNGIYRITHSRLDVAHFHCQGLKNLDDGTVQTSNVVIDIRNAIPDIPDDAKAKILLCPQSGRACLYYTSPGLGSNSPGAGVIFVLDFFEPLPVLASEG</sequence>
<dbReference type="EMBL" id="NHTK01005119">
    <property type="protein sequence ID" value="PPQ82739.1"/>
    <property type="molecule type" value="Genomic_DNA"/>
</dbReference>
<evidence type="ECO:0000259" key="1">
    <source>
        <dbReference type="PROSITE" id="PS50181"/>
    </source>
</evidence>
<gene>
    <name evidence="2" type="ORF">CVT24_009987</name>
</gene>
<dbReference type="PROSITE" id="PS50181">
    <property type="entry name" value="FBOX"/>
    <property type="match status" value="1"/>
</dbReference>
<feature type="domain" description="F-box" evidence="1">
    <location>
        <begin position="1"/>
        <end position="46"/>
    </location>
</feature>
<dbReference type="OrthoDB" id="2688364at2759"/>
<comment type="caution">
    <text evidence="2">The sequence shown here is derived from an EMBL/GenBank/DDBJ whole genome shotgun (WGS) entry which is preliminary data.</text>
</comment>
<dbReference type="InParanoid" id="A0A409WW92"/>
<dbReference type="Gene3D" id="1.20.1280.50">
    <property type="match status" value="1"/>
</dbReference>
<evidence type="ECO:0000313" key="3">
    <source>
        <dbReference type="Proteomes" id="UP000284842"/>
    </source>
</evidence>
<accession>A0A409WW92</accession>
<keyword evidence="3" id="KW-1185">Reference proteome</keyword>
<protein>
    <recommendedName>
        <fullName evidence="1">F-box domain-containing protein</fullName>
    </recommendedName>
</protein>
<dbReference type="Pfam" id="PF00646">
    <property type="entry name" value="F-box"/>
    <property type="match status" value="1"/>
</dbReference>
<dbReference type="Proteomes" id="UP000284842">
    <property type="component" value="Unassembled WGS sequence"/>
</dbReference>
<name>A0A409WW92_9AGAR</name>
<evidence type="ECO:0000313" key="2">
    <source>
        <dbReference type="EMBL" id="PPQ82739.1"/>
    </source>
</evidence>
<dbReference type="InterPro" id="IPR001810">
    <property type="entry name" value="F-box_dom"/>
</dbReference>